<dbReference type="InterPro" id="IPR002104">
    <property type="entry name" value="Integrase_catalytic"/>
</dbReference>
<dbReference type="GO" id="GO:0015074">
    <property type="term" value="P:DNA integration"/>
    <property type="evidence" value="ECO:0007669"/>
    <property type="project" value="InterPro"/>
</dbReference>
<gene>
    <name evidence="5" type="ORF">EZS27_013890</name>
</gene>
<dbReference type="InterPro" id="IPR011010">
    <property type="entry name" value="DNA_brk_join_enz"/>
</dbReference>
<dbReference type="Pfam" id="PF13102">
    <property type="entry name" value="Phage_int_SAM_5"/>
    <property type="match status" value="1"/>
</dbReference>
<evidence type="ECO:0000313" key="5">
    <source>
        <dbReference type="EMBL" id="KAA6338076.1"/>
    </source>
</evidence>
<evidence type="ECO:0000259" key="4">
    <source>
        <dbReference type="PROSITE" id="PS51898"/>
    </source>
</evidence>
<dbReference type="GO" id="GO:0003677">
    <property type="term" value="F:DNA binding"/>
    <property type="evidence" value="ECO:0007669"/>
    <property type="project" value="UniProtKB-KW"/>
</dbReference>
<dbReference type="EMBL" id="SNRY01000645">
    <property type="protein sequence ID" value="KAA6338076.1"/>
    <property type="molecule type" value="Genomic_DNA"/>
</dbReference>
<dbReference type="InterPro" id="IPR050090">
    <property type="entry name" value="Tyrosine_recombinase_XerCD"/>
</dbReference>
<keyword evidence="2" id="KW-0238">DNA-binding</keyword>
<dbReference type="Pfam" id="PF17293">
    <property type="entry name" value="Arm-DNA-bind_5"/>
    <property type="match status" value="1"/>
</dbReference>
<dbReference type="Gene3D" id="1.10.150.130">
    <property type="match status" value="1"/>
</dbReference>
<comment type="caution">
    <text evidence="5">The sequence shown here is derived from an EMBL/GenBank/DDBJ whole genome shotgun (WGS) entry which is preliminary data.</text>
</comment>
<dbReference type="Pfam" id="PF00589">
    <property type="entry name" value="Phage_integrase"/>
    <property type="match status" value="1"/>
</dbReference>
<dbReference type="InterPro" id="IPR010998">
    <property type="entry name" value="Integrase_recombinase_N"/>
</dbReference>
<feature type="domain" description="Tyr recombinase" evidence="4">
    <location>
        <begin position="219"/>
        <end position="393"/>
    </location>
</feature>
<dbReference type="AlphaFoldDB" id="A0A5J4RVP6"/>
<keyword evidence="3" id="KW-0233">DNA recombination</keyword>
<organism evidence="5">
    <name type="scientific">termite gut metagenome</name>
    <dbReference type="NCBI Taxonomy" id="433724"/>
    <lineage>
        <taxon>unclassified sequences</taxon>
        <taxon>metagenomes</taxon>
        <taxon>organismal metagenomes</taxon>
    </lineage>
</organism>
<dbReference type="GO" id="GO:0006310">
    <property type="term" value="P:DNA recombination"/>
    <property type="evidence" value="ECO:0007669"/>
    <property type="project" value="UniProtKB-KW"/>
</dbReference>
<dbReference type="InterPro" id="IPR025269">
    <property type="entry name" value="SAM-like_dom"/>
</dbReference>
<evidence type="ECO:0000256" key="1">
    <source>
        <dbReference type="ARBA" id="ARBA00008857"/>
    </source>
</evidence>
<accession>A0A5J4RVP6</accession>
<dbReference type="Gene3D" id="1.10.443.10">
    <property type="entry name" value="Intergrase catalytic core"/>
    <property type="match status" value="1"/>
</dbReference>
<dbReference type="CDD" id="cd01185">
    <property type="entry name" value="INTN1_C_like"/>
    <property type="match status" value="1"/>
</dbReference>
<dbReference type="InterPro" id="IPR035386">
    <property type="entry name" value="Arm-DNA-bind_5"/>
</dbReference>
<evidence type="ECO:0000256" key="3">
    <source>
        <dbReference type="ARBA" id="ARBA00023172"/>
    </source>
</evidence>
<dbReference type="PANTHER" id="PTHR30349">
    <property type="entry name" value="PHAGE INTEGRASE-RELATED"/>
    <property type="match status" value="1"/>
</dbReference>
<dbReference type="PANTHER" id="PTHR30349:SF64">
    <property type="entry name" value="PROPHAGE INTEGRASE INTD-RELATED"/>
    <property type="match status" value="1"/>
</dbReference>
<protein>
    <submittedName>
        <fullName evidence="5">Tyrosine recombinase XerC</fullName>
    </submittedName>
</protein>
<comment type="similarity">
    <text evidence="1">Belongs to the 'phage' integrase family.</text>
</comment>
<proteinExistence type="inferred from homology"/>
<name>A0A5J4RVP6_9ZZZZ</name>
<reference evidence="5" key="1">
    <citation type="submission" date="2019-03" db="EMBL/GenBank/DDBJ databases">
        <title>Single cell metagenomics reveals metabolic interactions within the superorganism composed of flagellate Streblomastix strix and complex community of Bacteroidetes bacteria on its surface.</title>
        <authorList>
            <person name="Treitli S.C."/>
            <person name="Kolisko M."/>
            <person name="Husnik F."/>
            <person name="Keeling P."/>
            <person name="Hampl V."/>
        </authorList>
    </citation>
    <scope>NUCLEOTIDE SEQUENCE</scope>
    <source>
        <strain evidence="5">STM</strain>
    </source>
</reference>
<dbReference type="SUPFAM" id="SSF56349">
    <property type="entry name" value="DNA breaking-rejoining enzymes"/>
    <property type="match status" value="1"/>
</dbReference>
<sequence>MRSTFTVLFYINRNKIKKNGKCPIFGRITIDGKVAQFSTGEEIEPGLWSAGEGCSNGKNKPYKEINRKLEQYKTDIDQHYNRQIERNGYVTAESLKNAIQGVGREEAMLLKEFLIWNEEIHQSIDITHTASTYRAYTVAYESLKRFVHDKYEPGDIAFNELDYSFIEDYVFYMKTNRGLAAKTVYTQIKFIKRLLQRAVHKEIISRHPFPDYVPDSSPVIRRWLSKEDLDKIMGTSLQKKNMNFIRNLFVFASFTGLAYVDLYNLKQENMVTDRDGNKWIHQKRAKTGTEAHIPLLDIPLRILEKYRGTGKDGKVFDLPEYSVARRTLNLVKRECKLDKPISFHMARHTWATLICLSNGISIETLSRMMGHRNISTTQIYAEATNQKIDEDMSLLEERIENKYSFLW</sequence>
<dbReference type="PROSITE" id="PS51898">
    <property type="entry name" value="TYR_RECOMBINASE"/>
    <property type="match status" value="1"/>
</dbReference>
<evidence type="ECO:0000256" key="2">
    <source>
        <dbReference type="ARBA" id="ARBA00023125"/>
    </source>
</evidence>
<dbReference type="InterPro" id="IPR013762">
    <property type="entry name" value="Integrase-like_cat_sf"/>
</dbReference>